<feature type="compositionally biased region" description="Polar residues" evidence="2">
    <location>
        <begin position="108"/>
        <end position="117"/>
    </location>
</feature>
<evidence type="ECO:0000313" key="5">
    <source>
        <dbReference type="Proteomes" id="UP000234275"/>
    </source>
</evidence>
<dbReference type="GO" id="GO:0046983">
    <property type="term" value="F:protein dimerization activity"/>
    <property type="evidence" value="ECO:0007669"/>
    <property type="project" value="InterPro"/>
</dbReference>
<dbReference type="PANTHER" id="PTHR47336:SF4">
    <property type="entry name" value="BHLH TRANSCRIPTION FACTOR (EUROFUNG)"/>
    <property type="match status" value="1"/>
</dbReference>
<keyword evidence="1" id="KW-0175">Coiled coil</keyword>
<name>A0A2I2FW10_9EURO</name>
<evidence type="ECO:0000256" key="1">
    <source>
        <dbReference type="SAM" id="Coils"/>
    </source>
</evidence>
<evidence type="ECO:0000259" key="3">
    <source>
        <dbReference type="PROSITE" id="PS50888"/>
    </source>
</evidence>
<protein>
    <recommendedName>
        <fullName evidence="3">BHLH domain-containing protein</fullName>
    </recommendedName>
</protein>
<dbReference type="STRING" id="1392250.A0A2I2FW10"/>
<dbReference type="AlphaFoldDB" id="A0A2I2FW10"/>
<dbReference type="Proteomes" id="UP000234275">
    <property type="component" value="Unassembled WGS sequence"/>
</dbReference>
<feature type="compositionally biased region" description="Polar residues" evidence="2">
    <location>
        <begin position="205"/>
        <end position="223"/>
    </location>
</feature>
<organism evidence="4 5">
    <name type="scientific">Aspergillus steynii IBT 23096</name>
    <dbReference type="NCBI Taxonomy" id="1392250"/>
    <lineage>
        <taxon>Eukaryota</taxon>
        <taxon>Fungi</taxon>
        <taxon>Dikarya</taxon>
        <taxon>Ascomycota</taxon>
        <taxon>Pezizomycotina</taxon>
        <taxon>Eurotiomycetes</taxon>
        <taxon>Eurotiomycetidae</taxon>
        <taxon>Eurotiales</taxon>
        <taxon>Aspergillaceae</taxon>
        <taxon>Aspergillus</taxon>
        <taxon>Aspergillus subgen. Circumdati</taxon>
    </lineage>
</organism>
<dbReference type="OrthoDB" id="2133190at2759"/>
<sequence length="317" mass="35011">MAYPRADPTPFTLDDDDRMYMSHQSPMQRTNESFPAPKGPDPLSSNWNYDSAIDLFSLNTMLPEPFPMEMPNDMMGMDAKEFPADFFAPPPDISGFTISNHSGEDCASMSSVSNTPPQDLESDDQSWSPTYVAPADLPKPINTTASRPTTRRRTNVQKPREVVPPTNPRWSSSPEITPQEYSAPITTSPQPAPASPPASNRKMTRSLSGDSQSSTGPATTTGRNAAKRAAHNIIEKRYRTNMNAKFVALEKAMCGGVQKSTKGGSASLKKSEILTNAIAYMHELQEENKAMQKELAMYKQGLIPNWDVGTYQVKRER</sequence>
<evidence type="ECO:0000256" key="2">
    <source>
        <dbReference type="SAM" id="MobiDB-lite"/>
    </source>
</evidence>
<dbReference type="Gene3D" id="4.10.280.10">
    <property type="entry name" value="Helix-loop-helix DNA-binding domain"/>
    <property type="match status" value="1"/>
</dbReference>
<dbReference type="RefSeq" id="XP_024700135.1">
    <property type="nucleotide sequence ID" value="XM_024851801.1"/>
</dbReference>
<evidence type="ECO:0000313" key="4">
    <source>
        <dbReference type="EMBL" id="PLB44833.1"/>
    </source>
</evidence>
<dbReference type="GeneID" id="36559499"/>
<dbReference type="FunFam" id="4.10.280.10:FF:000091">
    <property type="entry name" value="HLH DNA binding domain protein"/>
    <property type="match status" value="1"/>
</dbReference>
<dbReference type="EMBL" id="MSFO01000008">
    <property type="protein sequence ID" value="PLB44833.1"/>
    <property type="molecule type" value="Genomic_DNA"/>
</dbReference>
<feature type="region of interest" description="Disordered" evidence="2">
    <location>
        <begin position="95"/>
        <end position="227"/>
    </location>
</feature>
<reference evidence="4 5" key="1">
    <citation type="submission" date="2016-12" db="EMBL/GenBank/DDBJ databases">
        <title>The genomes of Aspergillus section Nigri reveals drivers in fungal speciation.</title>
        <authorList>
            <consortium name="DOE Joint Genome Institute"/>
            <person name="Vesth T.C."/>
            <person name="Nybo J."/>
            <person name="Theobald S."/>
            <person name="Brandl J."/>
            <person name="Frisvad J.C."/>
            <person name="Nielsen K.F."/>
            <person name="Lyhne E.K."/>
            <person name="Kogle M.E."/>
            <person name="Kuo A."/>
            <person name="Riley R."/>
            <person name="Clum A."/>
            <person name="Nolan M."/>
            <person name="Lipzen A."/>
            <person name="Salamov A."/>
            <person name="Henrissat B."/>
            <person name="Wiebenga A."/>
            <person name="De Vries R.P."/>
            <person name="Grigoriev I.V."/>
            <person name="Mortensen U.H."/>
            <person name="Andersen M.R."/>
            <person name="Baker S.E."/>
        </authorList>
    </citation>
    <scope>NUCLEOTIDE SEQUENCE [LARGE SCALE GENOMIC DNA]</scope>
    <source>
        <strain evidence="4 5">IBT 23096</strain>
    </source>
</reference>
<comment type="caution">
    <text evidence="4">The sequence shown here is derived from an EMBL/GenBank/DDBJ whole genome shotgun (WGS) entry which is preliminary data.</text>
</comment>
<dbReference type="InterPro" id="IPR036638">
    <property type="entry name" value="HLH_DNA-bd_sf"/>
</dbReference>
<dbReference type="VEuPathDB" id="FungiDB:P170DRAFT_458488"/>
<dbReference type="SUPFAM" id="SSF47459">
    <property type="entry name" value="HLH, helix-loop-helix DNA-binding domain"/>
    <property type="match status" value="1"/>
</dbReference>
<dbReference type="PROSITE" id="PS50888">
    <property type="entry name" value="BHLH"/>
    <property type="match status" value="1"/>
</dbReference>
<feature type="coiled-coil region" evidence="1">
    <location>
        <begin position="274"/>
        <end position="301"/>
    </location>
</feature>
<feature type="region of interest" description="Disordered" evidence="2">
    <location>
        <begin position="1"/>
        <end position="43"/>
    </location>
</feature>
<feature type="domain" description="BHLH" evidence="3">
    <location>
        <begin position="226"/>
        <end position="284"/>
    </location>
</feature>
<accession>A0A2I2FW10</accession>
<keyword evidence="5" id="KW-1185">Reference proteome</keyword>
<gene>
    <name evidence="4" type="ORF">P170DRAFT_458488</name>
</gene>
<dbReference type="InterPro" id="IPR011598">
    <property type="entry name" value="bHLH_dom"/>
</dbReference>
<dbReference type="SMART" id="SM00353">
    <property type="entry name" value="HLH"/>
    <property type="match status" value="1"/>
</dbReference>
<feature type="compositionally biased region" description="Polar residues" evidence="2">
    <location>
        <begin position="168"/>
        <end position="180"/>
    </location>
</feature>
<dbReference type="InterPro" id="IPR052099">
    <property type="entry name" value="Regulatory_TF_Diverse"/>
</dbReference>
<dbReference type="Pfam" id="PF00010">
    <property type="entry name" value="HLH"/>
    <property type="match status" value="1"/>
</dbReference>
<proteinExistence type="predicted"/>
<feature type="compositionally biased region" description="Polar residues" evidence="2">
    <location>
        <begin position="22"/>
        <end position="33"/>
    </location>
</feature>
<dbReference type="PANTHER" id="PTHR47336">
    <property type="entry name" value="TRANSCRIPTION FACTOR HMS1-RELATED"/>
    <property type="match status" value="1"/>
</dbReference>